<dbReference type="PANTHER" id="PTHR15263">
    <property type="entry name" value="I-KAPPA-B-LIKE PROTEIN IKBL"/>
    <property type="match status" value="1"/>
</dbReference>
<reference evidence="8" key="1">
    <citation type="submission" date="2014-04" db="EMBL/GenBank/DDBJ databases">
        <title>Evolutionary Origins and Diversification of the Mycorrhizal Mutualists.</title>
        <authorList>
            <consortium name="DOE Joint Genome Institute"/>
            <consortium name="Mycorrhizal Genomics Consortium"/>
            <person name="Kohler A."/>
            <person name="Kuo A."/>
            <person name="Nagy L.G."/>
            <person name="Floudas D."/>
            <person name="Copeland A."/>
            <person name="Barry K.W."/>
            <person name="Cichocki N."/>
            <person name="Veneault-Fourrey C."/>
            <person name="LaButti K."/>
            <person name="Lindquist E.A."/>
            <person name="Lipzen A."/>
            <person name="Lundell T."/>
            <person name="Morin E."/>
            <person name="Murat C."/>
            <person name="Riley R."/>
            <person name="Ohm R."/>
            <person name="Sun H."/>
            <person name="Tunlid A."/>
            <person name="Henrissat B."/>
            <person name="Grigoriev I.V."/>
            <person name="Hibbett D.S."/>
            <person name="Martin F."/>
        </authorList>
    </citation>
    <scope>NUCLEOTIDE SEQUENCE [LARGE SCALE GENOMIC DNA]</scope>
    <source>
        <strain evidence="8">FD-334 SS-4</strain>
    </source>
</reference>
<evidence type="ECO:0000313" key="7">
    <source>
        <dbReference type="EMBL" id="KJA28884.1"/>
    </source>
</evidence>
<proteinExistence type="predicted"/>
<protein>
    <submittedName>
        <fullName evidence="7">Uncharacterized protein</fullName>
    </submittedName>
</protein>
<keyword evidence="5" id="KW-0539">Nucleus</keyword>
<dbReference type="AlphaFoldDB" id="A0A0D2PDE8"/>
<feature type="compositionally biased region" description="Basic residues" evidence="6">
    <location>
        <begin position="277"/>
        <end position="290"/>
    </location>
</feature>
<evidence type="ECO:0000256" key="1">
    <source>
        <dbReference type="ARBA" id="ARBA00004123"/>
    </source>
</evidence>
<dbReference type="GO" id="GO:0005634">
    <property type="term" value="C:nucleus"/>
    <property type="evidence" value="ECO:0007669"/>
    <property type="project" value="UniProtKB-SubCell"/>
</dbReference>
<organism evidence="7 8">
    <name type="scientific">Hypholoma sublateritium (strain FD-334 SS-4)</name>
    <dbReference type="NCBI Taxonomy" id="945553"/>
    <lineage>
        <taxon>Eukaryota</taxon>
        <taxon>Fungi</taxon>
        <taxon>Dikarya</taxon>
        <taxon>Basidiomycota</taxon>
        <taxon>Agaricomycotina</taxon>
        <taxon>Agaricomycetes</taxon>
        <taxon>Agaricomycetidae</taxon>
        <taxon>Agaricales</taxon>
        <taxon>Agaricineae</taxon>
        <taxon>Strophariaceae</taxon>
        <taxon>Hypholoma</taxon>
    </lineage>
</organism>
<dbReference type="OMA" id="MWEKTHQ"/>
<keyword evidence="2" id="KW-0597">Phosphoprotein</keyword>
<dbReference type="PANTHER" id="PTHR15263:SF1">
    <property type="entry name" value="NF-KAPPA-B INHIBITOR-LIKE PROTEIN 1"/>
    <property type="match status" value="1"/>
</dbReference>
<evidence type="ECO:0000313" key="8">
    <source>
        <dbReference type="Proteomes" id="UP000054270"/>
    </source>
</evidence>
<feature type="region of interest" description="Disordered" evidence="6">
    <location>
        <begin position="277"/>
        <end position="297"/>
    </location>
</feature>
<dbReference type="STRING" id="945553.A0A0D2PDE8"/>
<dbReference type="Proteomes" id="UP000054270">
    <property type="component" value="Unassembled WGS sequence"/>
</dbReference>
<feature type="region of interest" description="Disordered" evidence="6">
    <location>
        <begin position="1"/>
        <end position="91"/>
    </location>
</feature>
<feature type="region of interest" description="Disordered" evidence="6">
    <location>
        <begin position="190"/>
        <end position="227"/>
    </location>
</feature>
<keyword evidence="3" id="KW-0677">Repeat</keyword>
<comment type="subcellular location">
    <subcellularLocation>
        <location evidence="1">Nucleus</location>
    </subcellularLocation>
</comment>
<feature type="compositionally biased region" description="Basic residues" evidence="6">
    <location>
        <begin position="19"/>
        <end position="32"/>
    </location>
</feature>
<keyword evidence="8" id="KW-1185">Reference proteome</keyword>
<dbReference type="OrthoDB" id="412109at2759"/>
<sequence>MATNKLKLKRTPEEEAQRRLRKERRKERKRKHVDQDSRTGAPSKKARGHESSFSHMKWASSDEDDMEIGPQPAGASGSTSNIPPPQSYAHKPDYDALKAEIEQQRFREKMFDAMGEDDRLDSVEARFNDYAQVPDRWRMDGGKSRQNIFEDDFVKQNPAAMDDEEYAEWIRVGMYRKTHAEEYAEQQRRKAAKEARRAEEKARKAETARLEKAAEEERKQRKLESASRRLDWAREQYNARWETLLTSAADAIGNAQAMGNRAMLSFDDIPWPIATAHHRDKPERRHHSKTKPPESLDDLRKSITAAEMTADAIASFLLPVAAVISGAEQASKKKERKDKLRETFLRFHPDKFEGRFMKRIKEEEREKVREAIGQVSRALNTLMGDGD</sequence>
<name>A0A0D2PDE8_HYPSF</name>
<dbReference type="InterPro" id="IPR038753">
    <property type="entry name" value="NFKBIL1"/>
</dbReference>
<evidence type="ECO:0000256" key="6">
    <source>
        <dbReference type="SAM" id="MobiDB-lite"/>
    </source>
</evidence>
<evidence type="ECO:0000256" key="2">
    <source>
        <dbReference type="ARBA" id="ARBA00022553"/>
    </source>
</evidence>
<accession>A0A0D2PDE8</accession>
<dbReference type="GO" id="GO:0043124">
    <property type="term" value="P:negative regulation of canonical NF-kappaB signal transduction"/>
    <property type="evidence" value="ECO:0007669"/>
    <property type="project" value="InterPro"/>
</dbReference>
<gene>
    <name evidence="7" type="ORF">HYPSUDRAFT_61720</name>
</gene>
<dbReference type="EMBL" id="KN817520">
    <property type="protein sequence ID" value="KJA28884.1"/>
    <property type="molecule type" value="Genomic_DNA"/>
</dbReference>
<keyword evidence="4" id="KW-0040">ANK repeat</keyword>
<evidence type="ECO:0000256" key="4">
    <source>
        <dbReference type="ARBA" id="ARBA00023043"/>
    </source>
</evidence>
<evidence type="ECO:0000256" key="3">
    <source>
        <dbReference type="ARBA" id="ARBA00022737"/>
    </source>
</evidence>
<evidence type="ECO:0000256" key="5">
    <source>
        <dbReference type="ARBA" id="ARBA00023242"/>
    </source>
</evidence>